<name>A0ABV8PEZ7_9SPHI</name>
<keyword evidence="2" id="KW-1185">Reference proteome</keyword>
<dbReference type="RefSeq" id="WP_378987366.1">
    <property type="nucleotide sequence ID" value="NZ_JBHSBW010000013.1"/>
</dbReference>
<reference evidence="2" key="1">
    <citation type="journal article" date="2019" name="Int. J. Syst. Evol. Microbiol.">
        <title>The Global Catalogue of Microorganisms (GCM) 10K type strain sequencing project: providing services to taxonomists for standard genome sequencing and annotation.</title>
        <authorList>
            <consortium name="The Broad Institute Genomics Platform"/>
            <consortium name="The Broad Institute Genome Sequencing Center for Infectious Disease"/>
            <person name="Wu L."/>
            <person name="Ma J."/>
        </authorList>
    </citation>
    <scope>NUCLEOTIDE SEQUENCE [LARGE SCALE GENOMIC DNA]</scope>
    <source>
        <strain evidence="2">CCM 8691</strain>
    </source>
</reference>
<protein>
    <recommendedName>
        <fullName evidence="3">COMM domain-containing protein</fullName>
    </recommendedName>
</protein>
<comment type="caution">
    <text evidence="1">The sequence shown here is derived from an EMBL/GenBank/DDBJ whole genome shotgun (WGS) entry which is preliminary data.</text>
</comment>
<proteinExistence type="predicted"/>
<gene>
    <name evidence="1" type="ORF">ACFOWA_17095</name>
</gene>
<accession>A0ABV8PEZ7</accession>
<sequence length="195" mass="22573">MKLQKPELINILVEELLKLEKLSADFDSESQYMVTEIARIISHIFHNTETSKSLLSQLKLTHLPIYCSAELYNYKSLVNYLGLLKLEHNVQLGWNYYPKLNQEELRFVSQENWWLNKKVIIDSLEASYTRSKIIKSVANADGTLDRMDTSGWKINGKLDVKINPIPATVNQIAFELLASFKNINLSKESKLHYKI</sequence>
<dbReference type="Proteomes" id="UP001595789">
    <property type="component" value="Unassembled WGS sequence"/>
</dbReference>
<organism evidence="1 2">
    <name type="scientific">Pedobacter lithocola</name>
    <dbReference type="NCBI Taxonomy" id="1908239"/>
    <lineage>
        <taxon>Bacteria</taxon>
        <taxon>Pseudomonadati</taxon>
        <taxon>Bacteroidota</taxon>
        <taxon>Sphingobacteriia</taxon>
        <taxon>Sphingobacteriales</taxon>
        <taxon>Sphingobacteriaceae</taxon>
        <taxon>Pedobacter</taxon>
    </lineage>
</organism>
<evidence type="ECO:0000313" key="1">
    <source>
        <dbReference type="EMBL" id="MFC4212916.1"/>
    </source>
</evidence>
<evidence type="ECO:0008006" key="3">
    <source>
        <dbReference type="Google" id="ProtNLM"/>
    </source>
</evidence>
<dbReference type="EMBL" id="JBHSBW010000013">
    <property type="protein sequence ID" value="MFC4212916.1"/>
    <property type="molecule type" value="Genomic_DNA"/>
</dbReference>
<evidence type="ECO:0000313" key="2">
    <source>
        <dbReference type="Proteomes" id="UP001595789"/>
    </source>
</evidence>